<reference evidence="1 2" key="1">
    <citation type="submission" date="2023-11" db="EMBL/GenBank/DDBJ databases">
        <authorList>
            <person name="Okamura Y."/>
        </authorList>
    </citation>
    <scope>NUCLEOTIDE SEQUENCE [LARGE SCALE GENOMIC DNA]</scope>
</reference>
<organism evidence="1 2">
    <name type="scientific">Leptosia nina</name>
    <dbReference type="NCBI Taxonomy" id="320188"/>
    <lineage>
        <taxon>Eukaryota</taxon>
        <taxon>Metazoa</taxon>
        <taxon>Ecdysozoa</taxon>
        <taxon>Arthropoda</taxon>
        <taxon>Hexapoda</taxon>
        <taxon>Insecta</taxon>
        <taxon>Pterygota</taxon>
        <taxon>Neoptera</taxon>
        <taxon>Endopterygota</taxon>
        <taxon>Lepidoptera</taxon>
        <taxon>Glossata</taxon>
        <taxon>Ditrysia</taxon>
        <taxon>Papilionoidea</taxon>
        <taxon>Pieridae</taxon>
        <taxon>Pierinae</taxon>
        <taxon>Leptosia</taxon>
    </lineage>
</organism>
<dbReference type="AlphaFoldDB" id="A0AAV1JKE5"/>
<proteinExistence type="predicted"/>
<evidence type="ECO:0000313" key="1">
    <source>
        <dbReference type="EMBL" id="CAK1549777.1"/>
    </source>
</evidence>
<dbReference type="EMBL" id="CAVLEF010000040">
    <property type="protein sequence ID" value="CAK1549777.1"/>
    <property type="molecule type" value="Genomic_DNA"/>
</dbReference>
<accession>A0AAV1JKE5</accession>
<protein>
    <submittedName>
        <fullName evidence="1">Uncharacterized protein</fullName>
    </submittedName>
</protein>
<dbReference type="Proteomes" id="UP001497472">
    <property type="component" value="Unassembled WGS sequence"/>
</dbReference>
<sequence>MPCRDTASGNKELEIHQALLNSGYCGAVFRDHRKENLQVDRHSLTPDAKKVIPFPGKIPLHYRPSHIKVFDSVLRMLKNATC</sequence>
<comment type="caution">
    <text evidence="1">The sequence shown here is derived from an EMBL/GenBank/DDBJ whole genome shotgun (WGS) entry which is preliminary data.</text>
</comment>
<name>A0AAV1JKE5_9NEOP</name>
<gene>
    <name evidence="1" type="ORF">LNINA_LOCUS9051</name>
</gene>
<keyword evidence="2" id="KW-1185">Reference proteome</keyword>
<evidence type="ECO:0000313" key="2">
    <source>
        <dbReference type="Proteomes" id="UP001497472"/>
    </source>
</evidence>